<evidence type="ECO:0000256" key="2">
    <source>
        <dbReference type="ARBA" id="ARBA00022448"/>
    </source>
</evidence>
<dbReference type="Gene3D" id="2.40.160.10">
    <property type="entry name" value="Porin"/>
    <property type="match status" value="1"/>
</dbReference>
<geneLocation type="plasmid" evidence="4">
    <name>pNK546-KPC</name>
</geneLocation>
<dbReference type="Pfam" id="PF03573">
    <property type="entry name" value="OprD"/>
    <property type="match status" value="1"/>
</dbReference>
<keyword evidence="2" id="KW-0813">Transport</keyword>
<dbReference type="AlphaFoldDB" id="A0A5P9WAV0"/>
<dbReference type="InterPro" id="IPR005318">
    <property type="entry name" value="OM_porin_bac"/>
</dbReference>
<name>A0A5P9WAV0_PSEAI</name>
<sequence>MVGGLNYYKAVDEGKQLLGSFENDIWSGKVGLRVGAHTGEGRRRPT</sequence>
<reference evidence="4" key="1">
    <citation type="submission" date="2019-09" db="EMBL/GenBank/DDBJ databases">
        <authorList>
            <person name="Li Z."/>
        </authorList>
    </citation>
    <scope>NUCLEOTIDE SEQUENCE</scope>
    <source>
        <strain evidence="4">PAB546</strain>
        <plasmid evidence="4">pNK546-KPC</plasmid>
    </source>
</reference>
<dbReference type="GO" id="GO:0016020">
    <property type="term" value="C:membrane"/>
    <property type="evidence" value="ECO:0007669"/>
    <property type="project" value="InterPro"/>
</dbReference>
<evidence type="ECO:0000313" key="4">
    <source>
        <dbReference type="EMBL" id="QFX78592.1"/>
    </source>
</evidence>
<comment type="similarity">
    <text evidence="1">Belongs to the outer membrane porin (Opr) (TC 1.B.25) family.</text>
</comment>
<evidence type="ECO:0000256" key="1">
    <source>
        <dbReference type="ARBA" id="ARBA00009075"/>
    </source>
</evidence>
<dbReference type="InterPro" id="IPR023614">
    <property type="entry name" value="Porin_dom_sf"/>
</dbReference>
<evidence type="ECO:0000256" key="3">
    <source>
        <dbReference type="ARBA" id="ARBA00022729"/>
    </source>
</evidence>
<gene>
    <name evidence="4" type="ORF">pNK546KPC_0382</name>
</gene>
<organism evidence="4">
    <name type="scientific">Pseudomonas aeruginosa</name>
    <dbReference type="NCBI Taxonomy" id="287"/>
    <lineage>
        <taxon>Bacteria</taxon>
        <taxon>Pseudomonadati</taxon>
        <taxon>Pseudomonadota</taxon>
        <taxon>Gammaproteobacteria</taxon>
        <taxon>Pseudomonadales</taxon>
        <taxon>Pseudomonadaceae</taxon>
        <taxon>Pseudomonas</taxon>
    </lineage>
</organism>
<keyword evidence="4" id="KW-0614">Plasmid</keyword>
<keyword evidence="3" id="KW-0732">Signal</keyword>
<accession>A0A5P9WAV0</accession>
<protein>
    <submittedName>
        <fullName evidence="4">Outer membrane porin, OprD family</fullName>
    </submittedName>
</protein>
<dbReference type="EMBL" id="MN433457">
    <property type="protein sequence ID" value="QFX78592.1"/>
    <property type="molecule type" value="Genomic_DNA"/>
</dbReference>
<proteinExistence type="inferred from homology"/>